<evidence type="ECO:0000313" key="5">
    <source>
        <dbReference type="Proteomes" id="UP001642409"/>
    </source>
</evidence>
<dbReference type="EMBL" id="CAXDID020000016">
    <property type="protein sequence ID" value="CAL5983497.1"/>
    <property type="molecule type" value="Genomic_DNA"/>
</dbReference>
<reference evidence="4 5" key="2">
    <citation type="submission" date="2024-07" db="EMBL/GenBank/DDBJ databases">
        <authorList>
            <person name="Akdeniz Z."/>
        </authorList>
    </citation>
    <scope>NUCLEOTIDE SEQUENCE [LARGE SCALE GENOMIC DNA]</scope>
</reference>
<evidence type="ECO:0000313" key="4">
    <source>
        <dbReference type="EMBL" id="CAL5983497.1"/>
    </source>
</evidence>
<dbReference type="InterPro" id="IPR001623">
    <property type="entry name" value="DnaJ_domain"/>
</dbReference>
<accession>A0AA86UQ99</accession>
<evidence type="ECO:0000313" key="3">
    <source>
        <dbReference type="EMBL" id="CAI9960266.1"/>
    </source>
</evidence>
<dbReference type="InterPro" id="IPR036869">
    <property type="entry name" value="J_dom_sf"/>
</dbReference>
<dbReference type="EMBL" id="CATOUU010000931">
    <property type="protein sequence ID" value="CAI9960266.1"/>
    <property type="molecule type" value="Genomic_DNA"/>
</dbReference>
<dbReference type="Pfam" id="PF00226">
    <property type="entry name" value="DnaJ"/>
    <property type="match status" value="1"/>
</dbReference>
<reference evidence="3" key="1">
    <citation type="submission" date="2023-06" db="EMBL/GenBank/DDBJ databases">
        <authorList>
            <person name="Kurt Z."/>
        </authorList>
    </citation>
    <scope>NUCLEOTIDE SEQUENCE</scope>
</reference>
<name>A0AA86UQ99_9EUKA</name>
<dbReference type="SUPFAM" id="SSF46565">
    <property type="entry name" value="Chaperone J-domain"/>
    <property type="match status" value="1"/>
</dbReference>
<dbReference type="Gene3D" id="1.25.40.10">
    <property type="entry name" value="Tetratricopeptide repeat domain"/>
    <property type="match status" value="1"/>
</dbReference>
<keyword evidence="5" id="KW-1185">Reference proteome</keyword>
<comment type="caution">
    <text evidence="3">The sequence shown here is derived from an EMBL/GenBank/DDBJ whole genome shotgun (WGS) entry which is preliminary data.</text>
</comment>
<dbReference type="SUPFAM" id="SSF48452">
    <property type="entry name" value="TPR-like"/>
    <property type="match status" value="1"/>
</dbReference>
<dbReference type="Proteomes" id="UP001642409">
    <property type="component" value="Unassembled WGS sequence"/>
</dbReference>
<organism evidence="3">
    <name type="scientific">Hexamita inflata</name>
    <dbReference type="NCBI Taxonomy" id="28002"/>
    <lineage>
        <taxon>Eukaryota</taxon>
        <taxon>Metamonada</taxon>
        <taxon>Diplomonadida</taxon>
        <taxon>Hexamitidae</taxon>
        <taxon>Hexamitinae</taxon>
        <taxon>Hexamita</taxon>
    </lineage>
</organism>
<dbReference type="PROSITE" id="PS50076">
    <property type="entry name" value="DNAJ_2"/>
    <property type="match status" value="1"/>
</dbReference>
<dbReference type="AlphaFoldDB" id="A0AA86UQ99"/>
<dbReference type="CDD" id="cd06257">
    <property type="entry name" value="DnaJ"/>
    <property type="match status" value="1"/>
</dbReference>
<feature type="region of interest" description="Disordered" evidence="1">
    <location>
        <begin position="239"/>
        <end position="262"/>
    </location>
</feature>
<evidence type="ECO:0000256" key="1">
    <source>
        <dbReference type="SAM" id="MobiDB-lite"/>
    </source>
</evidence>
<feature type="domain" description="J" evidence="2">
    <location>
        <begin position="736"/>
        <end position="801"/>
    </location>
</feature>
<dbReference type="SMART" id="SM00271">
    <property type="entry name" value="DnaJ"/>
    <property type="match status" value="1"/>
</dbReference>
<evidence type="ECO:0000259" key="2">
    <source>
        <dbReference type="PROSITE" id="PS50076"/>
    </source>
</evidence>
<proteinExistence type="predicted"/>
<dbReference type="InterPro" id="IPR011990">
    <property type="entry name" value="TPR-like_helical_dom_sf"/>
</dbReference>
<dbReference type="Gene3D" id="1.10.287.110">
    <property type="entry name" value="DnaJ domain"/>
    <property type="match status" value="1"/>
</dbReference>
<gene>
    <name evidence="3" type="ORF">HINF_LOCUS47911</name>
    <name evidence="4" type="ORF">HINF_LOCUS7645</name>
</gene>
<protein>
    <submittedName>
        <fullName evidence="3">Chaperone protein DnaJ</fullName>
    </submittedName>
    <submittedName>
        <fullName evidence="4">Chaperone_protein DnaJ</fullName>
    </submittedName>
</protein>
<sequence length="801" mass="95154">MSQKEYQMIVIKNVSQQALIDIKCVLPNGIIASYFDGNVYVFNDSVINKLQLKFPQYNMEINPSNKKLFKLSHQYQSELNWNCFKKLNPKANKMLVTVSSQIIQGDYASVNMFTFYTYCSDLKQYLLPSYNAKLTVPEQYSKKVPSEFKNVITQKESKGNGSKRIYYEFLSSTELISALFTRPTIEHFQFTFKQQSQYEREKQEERDYYEQKFKHQEEFQRQQYQRQYEQQRRFEQEEYEEKMRQKTKEQEQIRKEQQRRKQEEYEKMYQDMFQTGQSQNQTPKTGTNDTPQTPLQLYTKYFNQAKNNYDNKVYQDAIDQLDLALKYQQTQDAYQLKAFSNYNLKQYQQALEDALKCYRYDISNEESSQLYAKCLLKNGKPNESLTYANKSFEDQKTSKNREFLVKVQRSIDLIGDSEMSFWFKIKYATVQTSLIFATAFEYLLNFNYSTMSSKERIETIDKHDQFYQQQFQLIHYLQSIAEQLNEFCKPLVNDYLFIQQEMPLYEINPVYLTYYFILMHVISTLNLSFEHNQINLLNLEHNDNKQNFIDQCRLKLPKNSNDYKVQTILACCNLLDYNNMSDIQSICASNTNLQNIVKTLELIKTLDQEGLQIFNSDKNCSAQKFSQARNLIIQQLKTDNHNPFSSIIVLSLTKSIARFCFNEGLCYTDISKQIQCYNLVIFVNNMHCKAHEQLSNIYLSKEMYQEAEKSLCVIANNIVNEKIILCRKYIKKYVLDHRSILNIDITVEPDSEQFNKAYKKACTKWHPDRFNNDPTKKKFAETKFKQIQEARSMLLNSKGVK</sequence>